<dbReference type="FunFam" id="3.40.50.720:FF:000084">
    <property type="entry name" value="Short-chain dehydrogenase reductase"/>
    <property type="match status" value="1"/>
</dbReference>
<dbReference type="OrthoDB" id="9803333at2"/>
<gene>
    <name evidence="3" type="ORF">C8E89_1434</name>
</gene>
<dbReference type="PRINTS" id="PR00081">
    <property type="entry name" value="GDHRDH"/>
</dbReference>
<dbReference type="GO" id="GO:0016491">
    <property type="term" value="F:oxidoreductase activity"/>
    <property type="evidence" value="ECO:0007669"/>
    <property type="project" value="UniProtKB-KW"/>
</dbReference>
<evidence type="ECO:0000313" key="3">
    <source>
        <dbReference type="EMBL" id="PXW98854.1"/>
    </source>
</evidence>
<reference evidence="4" key="1">
    <citation type="submission" date="2018-05" db="EMBL/GenBank/DDBJ databases">
        <authorList>
            <person name="Deangelis K."/>
            <person name="Huntemann M."/>
            <person name="Clum A."/>
            <person name="Pillay M."/>
            <person name="Palaniappan K."/>
            <person name="Varghese N."/>
            <person name="Mikhailova N."/>
            <person name="Stamatis D."/>
            <person name="Reddy T."/>
            <person name="Daum C."/>
            <person name="Shapiro N."/>
            <person name="Ivanova N."/>
            <person name="Kyrpides N."/>
            <person name="Woyke T."/>
        </authorList>
    </citation>
    <scope>NUCLEOTIDE SEQUENCE [LARGE SCALE GENOMIC DNA]</scope>
    <source>
        <strain evidence="4">GAS496</strain>
    </source>
</reference>
<proteinExistence type="inferred from homology"/>
<dbReference type="InterPro" id="IPR002347">
    <property type="entry name" value="SDR_fam"/>
</dbReference>
<dbReference type="SUPFAM" id="SSF51735">
    <property type="entry name" value="NAD(P)-binding Rossmann-fold domains"/>
    <property type="match status" value="1"/>
</dbReference>
<dbReference type="Pfam" id="PF13561">
    <property type="entry name" value="adh_short_C2"/>
    <property type="match status" value="1"/>
</dbReference>
<sequence>MTSPQPVALVTGGTTGIGQATAQEFHKRGYGVLVTGNNPETLAAARDILPSDVVVLQADSGQIGSADVVADELRARFGRVDAVVLNAGSGRMLPIEAVDEASYDEHFAVNVKGQFFTLQKTLPLLQPGGSVVFTASVGSHVGSPNFSVYTATKGALRAMVRALAVELAARGIRVNSVSPGPVDNAAFTKLAMSADELDQFKAILPQRVPLGRFGVEEEIARAIAFLASSDASYITGEDIRVDGGLAAAL</sequence>
<dbReference type="InterPro" id="IPR036291">
    <property type="entry name" value="NAD(P)-bd_dom_sf"/>
</dbReference>
<keyword evidence="4" id="KW-1185">Reference proteome</keyword>
<dbReference type="PANTHER" id="PTHR43477:SF1">
    <property type="entry name" value="DIHYDROANTICAPSIN 7-DEHYDROGENASE"/>
    <property type="match status" value="1"/>
</dbReference>
<organism evidence="3 4">
    <name type="scientific">Mycolicibacterium moriokaense</name>
    <dbReference type="NCBI Taxonomy" id="39691"/>
    <lineage>
        <taxon>Bacteria</taxon>
        <taxon>Bacillati</taxon>
        <taxon>Actinomycetota</taxon>
        <taxon>Actinomycetes</taxon>
        <taxon>Mycobacteriales</taxon>
        <taxon>Mycobacteriaceae</taxon>
        <taxon>Mycolicibacterium</taxon>
    </lineage>
</organism>
<keyword evidence="2" id="KW-0560">Oxidoreductase</keyword>
<dbReference type="PROSITE" id="PS00061">
    <property type="entry name" value="ADH_SHORT"/>
    <property type="match status" value="1"/>
</dbReference>
<dbReference type="Proteomes" id="UP000247781">
    <property type="component" value="Unassembled WGS sequence"/>
</dbReference>
<name>A0A318H852_9MYCO</name>
<comment type="caution">
    <text evidence="3">The sequence shown here is derived from an EMBL/GenBank/DDBJ whole genome shotgun (WGS) entry which is preliminary data.</text>
</comment>
<dbReference type="RefSeq" id="WP_110320069.1">
    <property type="nucleotide sequence ID" value="NZ_QJJU01000043.1"/>
</dbReference>
<dbReference type="InterPro" id="IPR051122">
    <property type="entry name" value="SDR_DHRS6-like"/>
</dbReference>
<dbReference type="AlphaFoldDB" id="A0A318H852"/>
<dbReference type="CDD" id="cd05233">
    <property type="entry name" value="SDR_c"/>
    <property type="match status" value="1"/>
</dbReference>
<comment type="similarity">
    <text evidence="1">Belongs to the short-chain dehydrogenases/reductases (SDR) family.</text>
</comment>
<accession>A0A318H852</accession>
<dbReference type="PRINTS" id="PR00080">
    <property type="entry name" value="SDRFAMILY"/>
</dbReference>
<dbReference type="EMBL" id="QJJU01000043">
    <property type="protein sequence ID" value="PXW98854.1"/>
    <property type="molecule type" value="Genomic_DNA"/>
</dbReference>
<evidence type="ECO:0000256" key="2">
    <source>
        <dbReference type="ARBA" id="ARBA00023002"/>
    </source>
</evidence>
<dbReference type="Gene3D" id="3.40.50.720">
    <property type="entry name" value="NAD(P)-binding Rossmann-like Domain"/>
    <property type="match status" value="1"/>
</dbReference>
<evidence type="ECO:0000256" key="1">
    <source>
        <dbReference type="ARBA" id="ARBA00006484"/>
    </source>
</evidence>
<reference evidence="3 4" key="2">
    <citation type="submission" date="2018-06" db="EMBL/GenBank/DDBJ databases">
        <title>Sequencing of bacterial isolates from soil warming experiment in Harvard Forest, Massachusetts, USA.</title>
        <authorList>
            <person name="Deangelis K.PhD."/>
        </authorList>
    </citation>
    <scope>NUCLEOTIDE SEQUENCE [LARGE SCALE GENOMIC DNA]</scope>
    <source>
        <strain evidence="3 4">GAS496</strain>
    </source>
</reference>
<protein>
    <submittedName>
        <fullName evidence="3">NAD(P)-dependent dehydrogenase (Short-subunit alcohol dehydrogenase family)</fullName>
    </submittedName>
</protein>
<dbReference type="PANTHER" id="PTHR43477">
    <property type="entry name" value="DIHYDROANTICAPSIN 7-DEHYDROGENASE"/>
    <property type="match status" value="1"/>
</dbReference>
<evidence type="ECO:0000313" key="4">
    <source>
        <dbReference type="Proteomes" id="UP000247781"/>
    </source>
</evidence>
<dbReference type="InterPro" id="IPR020904">
    <property type="entry name" value="Sc_DH/Rdtase_CS"/>
</dbReference>